<protein>
    <submittedName>
        <fullName evidence="1">Uncharacterized protein</fullName>
    </submittedName>
</protein>
<organism evidence="1 2">
    <name type="scientific">Dermacentor silvarum</name>
    <name type="common">Tick</name>
    <dbReference type="NCBI Taxonomy" id="543639"/>
    <lineage>
        <taxon>Eukaryota</taxon>
        <taxon>Metazoa</taxon>
        <taxon>Ecdysozoa</taxon>
        <taxon>Arthropoda</taxon>
        <taxon>Chelicerata</taxon>
        <taxon>Arachnida</taxon>
        <taxon>Acari</taxon>
        <taxon>Parasitiformes</taxon>
        <taxon>Ixodida</taxon>
        <taxon>Ixodoidea</taxon>
        <taxon>Ixodidae</taxon>
        <taxon>Rhipicephalinae</taxon>
        <taxon>Dermacentor</taxon>
    </lineage>
</organism>
<comment type="caution">
    <text evidence="1">The sequence shown here is derived from an EMBL/GenBank/DDBJ whole genome shotgun (WGS) entry which is preliminary data.</text>
</comment>
<sequence>MWPCKSTVVPLVHKRPVPVTVSAVLPGSKLHLQESLLQATCHPFYAGFRLIARVQRLMGCCFLENLRSDRYEDVTARRFSLYLLYPLCVWIYLLCKTVML</sequence>
<proteinExistence type="predicted"/>
<dbReference type="EMBL" id="CM023478">
    <property type="protein sequence ID" value="KAH7934317.1"/>
    <property type="molecule type" value="Genomic_DNA"/>
</dbReference>
<reference evidence="1" key="1">
    <citation type="submission" date="2020-05" db="EMBL/GenBank/DDBJ databases">
        <title>Large-scale comparative analyses of tick genomes elucidate their genetic diversity and vector capacities.</title>
        <authorList>
            <person name="Jia N."/>
            <person name="Wang J."/>
            <person name="Shi W."/>
            <person name="Du L."/>
            <person name="Sun Y."/>
            <person name="Zhan W."/>
            <person name="Jiang J."/>
            <person name="Wang Q."/>
            <person name="Zhang B."/>
            <person name="Ji P."/>
            <person name="Sakyi L.B."/>
            <person name="Cui X."/>
            <person name="Yuan T."/>
            <person name="Jiang B."/>
            <person name="Yang W."/>
            <person name="Lam T.T.-Y."/>
            <person name="Chang Q."/>
            <person name="Ding S."/>
            <person name="Wang X."/>
            <person name="Zhu J."/>
            <person name="Ruan X."/>
            <person name="Zhao L."/>
            <person name="Wei J."/>
            <person name="Que T."/>
            <person name="Du C."/>
            <person name="Cheng J."/>
            <person name="Dai P."/>
            <person name="Han X."/>
            <person name="Huang E."/>
            <person name="Gao Y."/>
            <person name="Liu J."/>
            <person name="Shao H."/>
            <person name="Ye R."/>
            <person name="Li L."/>
            <person name="Wei W."/>
            <person name="Wang X."/>
            <person name="Wang C."/>
            <person name="Yang T."/>
            <person name="Huo Q."/>
            <person name="Li W."/>
            <person name="Guo W."/>
            <person name="Chen H."/>
            <person name="Zhou L."/>
            <person name="Ni X."/>
            <person name="Tian J."/>
            <person name="Zhou Y."/>
            <person name="Sheng Y."/>
            <person name="Liu T."/>
            <person name="Pan Y."/>
            <person name="Xia L."/>
            <person name="Li J."/>
            <person name="Zhao F."/>
            <person name="Cao W."/>
        </authorList>
    </citation>
    <scope>NUCLEOTIDE SEQUENCE</scope>
    <source>
        <strain evidence="1">Dsil-2018</strain>
    </source>
</reference>
<accession>A0ACB8C665</accession>
<evidence type="ECO:0000313" key="1">
    <source>
        <dbReference type="EMBL" id="KAH7934317.1"/>
    </source>
</evidence>
<evidence type="ECO:0000313" key="2">
    <source>
        <dbReference type="Proteomes" id="UP000821865"/>
    </source>
</evidence>
<keyword evidence="2" id="KW-1185">Reference proteome</keyword>
<name>A0ACB8C665_DERSI</name>
<gene>
    <name evidence="1" type="ORF">HPB49_024897</name>
</gene>
<dbReference type="Proteomes" id="UP000821865">
    <property type="component" value="Chromosome 9"/>
</dbReference>